<dbReference type="PANTHER" id="PTHR43031:SF18">
    <property type="entry name" value="RHODANESE-RELATED SULFURTRANSFERASES"/>
    <property type="match status" value="1"/>
</dbReference>
<dbReference type="PROSITE" id="PS50206">
    <property type="entry name" value="RHODANESE_3"/>
    <property type="match status" value="1"/>
</dbReference>
<name>A0A2H1ECV5_9FLAO</name>
<dbReference type="InterPro" id="IPR050229">
    <property type="entry name" value="GlpE_sulfurtransferase"/>
</dbReference>
<dbReference type="Pfam" id="PF00581">
    <property type="entry name" value="Rhodanese"/>
    <property type="match status" value="1"/>
</dbReference>
<feature type="domain" description="Rhodanese" evidence="1">
    <location>
        <begin position="37"/>
        <end position="121"/>
    </location>
</feature>
<dbReference type="PROSITE" id="PS51257">
    <property type="entry name" value="PROKAR_LIPOPROTEIN"/>
    <property type="match status" value="1"/>
</dbReference>
<dbReference type="STRING" id="1349785.GCA_000509405_01173"/>
<dbReference type="SMART" id="SM00450">
    <property type="entry name" value="RHOD"/>
    <property type="match status" value="1"/>
</dbReference>
<dbReference type="PANTHER" id="PTHR43031">
    <property type="entry name" value="FAD-DEPENDENT OXIDOREDUCTASE"/>
    <property type="match status" value="1"/>
</dbReference>
<dbReference type="InterPro" id="IPR001763">
    <property type="entry name" value="Rhodanese-like_dom"/>
</dbReference>
<protein>
    <recommendedName>
        <fullName evidence="1">Rhodanese domain-containing protein</fullName>
    </recommendedName>
</protein>
<sequence length="123" mass="14336">MKVYFIISTFLLVTLSCITDSIKEISVKDLKKVLTSKNEKVQLVDVRTKEEYQKERIQNSVLIDIKNENFEELVDRELNKNEPVYLYCKSGKRSSSAFRVLKKKGFKKVFSLEGGIVNWKSNH</sequence>
<evidence type="ECO:0000259" key="1">
    <source>
        <dbReference type="PROSITE" id="PS50206"/>
    </source>
</evidence>
<dbReference type="InterPro" id="IPR036873">
    <property type="entry name" value="Rhodanese-like_dom_sf"/>
</dbReference>
<dbReference type="Proteomes" id="UP000231564">
    <property type="component" value="Chromosome MARIT"/>
</dbReference>
<reference evidence="2 3" key="1">
    <citation type="submission" date="2016-11" db="EMBL/GenBank/DDBJ databases">
        <authorList>
            <person name="Jaros S."/>
            <person name="Januszkiewicz K."/>
            <person name="Wedrychowicz H."/>
        </authorList>
    </citation>
    <scope>NUCLEOTIDE SEQUENCE [LARGE SCALE GENOMIC DNA]</scope>
    <source>
        <strain evidence="2">NCIMB 2154T</strain>
    </source>
</reference>
<dbReference type="SUPFAM" id="SSF52821">
    <property type="entry name" value="Rhodanese/Cell cycle control phosphatase"/>
    <property type="match status" value="1"/>
</dbReference>
<accession>A0A2H1ECV5</accession>
<organism evidence="2 3">
    <name type="scientific">Tenacibaculum maritimum NCIMB 2154</name>
    <dbReference type="NCBI Taxonomy" id="1349785"/>
    <lineage>
        <taxon>Bacteria</taxon>
        <taxon>Pseudomonadati</taxon>
        <taxon>Bacteroidota</taxon>
        <taxon>Flavobacteriia</taxon>
        <taxon>Flavobacteriales</taxon>
        <taxon>Flavobacteriaceae</taxon>
        <taxon>Tenacibaculum</taxon>
    </lineage>
</organism>
<gene>
    <name evidence="2" type="ORF">MARIT_2871</name>
</gene>
<keyword evidence="3" id="KW-1185">Reference proteome</keyword>
<dbReference type="RefSeq" id="WP_024741524.1">
    <property type="nucleotide sequence ID" value="NZ_BAUG01000028.1"/>
</dbReference>
<evidence type="ECO:0000313" key="2">
    <source>
        <dbReference type="EMBL" id="SFZ84703.1"/>
    </source>
</evidence>
<dbReference type="Gene3D" id="3.40.250.10">
    <property type="entry name" value="Rhodanese-like domain"/>
    <property type="match status" value="1"/>
</dbReference>
<dbReference type="GeneID" id="47724319"/>
<dbReference type="OrthoDB" id="9808735at2"/>
<dbReference type="CDD" id="cd00158">
    <property type="entry name" value="RHOD"/>
    <property type="match status" value="1"/>
</dbReference>
<proteinExistence type="predicted"/>
<dbReference type="KEGG" id="tmar:MARIT_2871"/>
<dbReference type="AlphaFoldDB" id="A0A2H1ECV5"/>
<evidence type="ECO:0000313" key="3">
    <source>
        <dbReference type="Proteomes" id="UP000231564"/>
    </source>
</evidence>
<dbReference type="EMBL" id="LT634361">
    <property type="protein sequence ID" value="SFZ84703.1"/>
    <property type="molecule type" value="Genomic_DNA"/>
</dbReference>